<evidence type="ECO:0000313" key="13">
    <source>
        <dbReference type="Proteomes" id="UP000268908"/>
    </source>
</evidence>
<dbReference type="PIRSF" id="PIRSF006170">
    <property type="entry name" value="YfgM"/>
    <property type="match status" value="1"/>
</dbReference>
<dbReference type="InterPro" id="IPR011990">
    <property type="entry name" value="TPR-like_helical_dom_sf"/>
</dbReference>
<comment type="subcellular location">
    <subcellularLocation>
        <location evidence="1">Cell membrane</location>
        <topology evidence="1">Single-pass type II membrane protein</topology>
    </subcellularLocation>
</comment>
<gene>
    <name evidence="12" type="ORF">DFR35_2698</name>
</gene>
<keyword evidence="2" id="KW-1003">Cell membrane</keyword>
<dbReference type="GO" id="GO:0044877">
    <property type="term" value="F:protein-containing complex binding"/>
    <property type="evidence" value="ECO:0007669"/>
    <property type="project" value="InterPro"/>
</dbReference>
<comment type="caution">
    <text evidence="12">The sequence shown here is derived from an EMBL/GenBank/DDBJ whole genome shotgun (WGS) entry which is preliminary data.</text>
</comment>
<evidence type="ECO:0000259" key="11">
    <source>
        <dbReference type="Pfam" id="PF09976"/>
    </source>
</evidence>
<evidence type="ECO:0000256" key="9">
    <source>
        <dbReference type="SAM" id="MobiDB-lite"/>
    </source>
</evidence>
<reference evidence="12 13" key="1">
    <citation type="submission" date="2018-10" db="EMBL/GenBank/DDBJ databases">
        <title>Genomic Encyclopedia of Type Strains, Phase IV (KMG-IV): sequencing the most valuable type-strain genomes for metagenomic binning, comparative biology and taxonomic classification.</title>
        <authorList>
            <person name="Goeker M."/>
        </authorList>
    </citation>
    <scope>NUCLEOTIDE SEQUENCE [LARGE SCALE GENOMIC DNA]</scope>
    <source>
        <strain evidence="12 13">DSM 26916</strain>
    </source>
</reference>
<feature type="region of interest" description="Disordered" evidence="9">
    <location>
        <begin position="199"/>
        <end position="224"/>
    </location>
</feature>
<dbReference type="InterPro" id="IPR026039">
    <property type="entry name" value="YfgM"/>
</dbReference>
<evidence type="ECO:0000256" key="7">
    <source>
        <dbReference type="ARBA" id="ARBA00024197"/>
    </source>
</evidence>
<dbReference type="OrthoDB" id="8521102at2"/>
<dbReference type="Gene3D" id="1.25.40.10">
    <property type="entry name" value="Tetratricopeptide repeat domain"/>
    <property type="match status" value="1"/>
</dbReference>
<dbReference type="Proteomes" id="UP000268908">
    <property type="component" value="Unassembled WGS sequence"/>
</dbReference>
<dbReference type="PANTHER" id="PTHR38035">
    <property type="entry name" value="UPF0070 PROTEIN YFGM"/>
    <property type="match status" value="1"/>
</dbReference>
<evidence type="ECO:0000256" key="8">
    <source>
        <dbReference type="ARBA" id="ARBA00024235"/>
    </source>
</evidence>
<keyword evidence="3 10" id="KW-0812">Transmembrane</keyword>
<evidence type="ECO:0000256" key="4">
    <source>
        <dbReference type="ARBA" id="ARBA00022989"/>
    </source>
</evidence>
<feature type="domain" description="Ancillary SecYEG translocon subunit/Cell division coordinator CpoB TPR" evidence="11">
    <location>
        <begin position="16"/>
        <end position="218"/>
    </location>
</feature>
<dbReference type="InterPro" id="IPR018704">
    <property type="entry name" value="SecYEG/CpoB_TPR"/>
</dbReference>
<evidence type="ECO:0000256" key="3">
    <source>
        <dbReference type="ARBA" id="ARBA00022692"/>
    </source>
</evidence>
<evidence type="ECO:0000256" key="1">
    <source>
        <dbReference type="ARBA" id="ARBA00004401"/>
    </source>
</evidence>
<dbReference type="RefSeq" id="WP_121243178.1">
    <property type="nucleotide sequence ID" value="NZ_BHVV01000008.1"/>
</dbReference>
<dbReference type="EMBL" id="RCCI01000007">
    <property type="protein sequence ID" value="RLJ62876.1"/>
    <property type="molecule type" value="Genomic_DNA"/>
</dbReference>
<comment type="similarity">
    <text evidence="7">Belongs to the YfgM family.</text>
</comment>
<dbReference type="PANTHER" id="PTHR38035:SF1">
    <property type="entry name" value="ANCILLARY SECYEG TRANSLOCON SUBUNIT"/>
    <property type="match status" value="1"/>
</dbReference>
<evidence type="ECO:0000256" key="10">
    <source>
        <dbReference type="SAM" id="Phobius"/>
    </source>
</evidence>
<name>A0A497XB89_9PROT</name>
<keyword evidence="13" id="KW-1185">Reference proteome</keyword>
<keyword evidence="5 10" id="KW-0472">Membrane</keyword>
<dbReference type="AlphaFoldDB" id="A0A497XB89"/>
<accession>A0A497XB89</accession>
<proteinExistence type="inferred from homology"/>
<keyword evidence="6" id="KW-0143">Chaperone</keyword>
<evidence type="ECO:0000256" key="5">
    <source>
        <dbReference type="ARBA" id="ARBA00023136"/>
    </source>
</evidence>
<organism evidence="12 13">
    <name type="scientific">Sulfurisoma sediminicola</name>
    <dbReference type="NCBI Taxonomy" id="1381557"/>
    <lineage>
        <taxon>Bacteria</taxon>
        <taxon>Pseudomonadati</taxon>
        <taxon>Pseudomonadota</taxon>
        <taxon>Betaproteobacteria</taxon>
        <taxon>Nitrosomonadales</taxon>
        <taxon>Sterolibacteriaceae</taxon>
        <taxon>Sulfurisoma</taxon>
    </lineage>
</organism>
<evidence type="ECO:0000256" key="6">
    <source>
        <dbReference type="ARBA" id="ARBA00023186"/>
    </source>
</evidence>
<dbReference type="GO" id="GO:0005886">
    <property type="term" value="C:plasma membrane"/>
    <property type="evidence" value="ECO:0007669"/>
    <property type="project" value="UniProtKB-SubCell"/>
</dbReference>
<evidence type="ECO:0000256" key="2">
    <source>
        <dbReference type="ARBA" id="ARBA00022475"/>
    </source>
</evidence>
<evidence type="ECO:0000313" key="12">
    <source>
        <dbReference type="EMBL" id="RLJ62876.1"/>
    </source>
</evidence>
<sequence length="224" mass="24230">MAVYDLEEQEQLDELKTWWKVYGNLVTAIVVALALAVLAWQGWNWWQRQQVAEASQLYMGVQRAAAQNDAKHARELAGELIDRYSLTAYAGMAALLSGKAQAEAGDVKTAKAQLQWAADNAKDPALRDLARLRLAALLLDEKAHDEALKQVAGEPAAASFAPRFGEMRGDILAEQGKPAEARAAYEAALAKLARASTDVAQQQAPYKDVLQTKRDALGTGGGAK</sequence>
<dbReference type="Pfam" id="PF09976">
    <property type="entry name" value="TPR_21"/>
    <property type="match status" value="1"/>
</dbReference>
<keyword evidence="4 10" id="KW-1133">Transmembrane helix</keyword>
<protein>
    <recommendedName>
        <fullName evidence="8">Ancillary SecYEG translocon subunit</fullName>
    </recommendedName>
</protein>
<feature type="transmembrane region" description="Helical" evidence="10">
    <location>
        <begin position="21"/>
        <end position="40"/>
    </location>
</feature>